<sequence>MPTAATTILVILGALVITLIAASLHFYQVAVSRKGNKKAMSSSPDLEQDDNPFTPPEVMAWVREQPLEDVSIVSHDGLTLRGYYLPASRPSDRTVILAHGYTGDAIGNMSALAKLYHESLGYNVLMPDARGHGRSDGEYIGFGWHERKDYGKWIDYVIGRVGAGSQIVLHGISMGGATVLMASGEKLPDQVRGIVSDCAYTSAKDILSYQLKRLFKLPAVPFVPLTSLVCRLRAGYLFGEASAEKQVARSTKPILFIHGEADTFVPFEMVHRLYDSCVSIKEKLVIPNAGHAVAYFTDRELYAGALRSFLGRFVHDRSAAAEESRVPAQVNG</sequence>
<proteinExistence type="predicted"/>
<keyword evidence="1" id="KW-0472">Membrane</keyword>
<protein>
    <submittedName>
        <fullName evidence="4">Alpha/beta hydrolase</fullName>
    </submittedName>
</protein>
<dbReference type="PANTHER" id="PTHR43358:SF4">
    <property type="entry name" value="ALPHA_BETA HYDROLASE FOLD-1 DOMAIN-CONTAINING PROTEIN"/>
    <property type="match status" value="1"/>
</dbReference>
<accession>A0A841TJN5</accession>
<evidence type="ECO:0000256" key="1">
    <source>
        <dbReference type="SAM" id="Phobius"/>
    </source>
</evidence>
<comment type="caution">
    <text evidence="4">The sequence shown here is derived from an EMBL/GenBank/DDBJ whole genome shotgun (WGS) entry which is preliminary data.</text>
</comment>
<evidence type="ECO:0000313" key="4">
    <source>
        <dbReference type="EMBL" id="MBB6679438.1"/>
    </source>
</evidence>
<evidence type="ECO:0000259" key="3">
    <source>
        <dbReference type="Pfam" id="PF03959"/>
    </source>
</evidence>
<dbReference type="EMBL" id="JACJVN010000083">
    <property type="protein sequence ID" value="MBB6679438.1"/>
    <property type="molecule type" value="Genomic_DNA"/>
</dbReference>
<reference evidence="4 5" key="1">
    <citation type="submission" date="2020-08" db="EMBL/GenBank/DDBJ databases">
        <title>Cohnella phylogeny.</title>
        <authorList>
            <person name="Dunlap C."/>
        </authorList>
    </citation>
    <scope>NUCLEOTIDE SEQUENCE [LARGE SCALE GENOMIC DNA]</scope>
    <source>
        <strain evidence="4 5">DSM 103658</strain>
    </source>
</reference>
<name>A0A841TJN5_9BACL</name>
<gene>
    <name evidence="4" type="ORF">H4Q31_19310</name>
</gene>
<feature type="domain" description="Serine hydrolase" evidence="3">
    <location>
        <begin position="234"/>
        <end position="293"/>
    </location>
</feature>
<dbReference type="InterPro" id="IPR005645">
    <property type="entry name" value="FSH-like_dom"/>
</dbReference>
<feature type="transmembrane region" description="Helical" evidence="1">
    <location>
        <begin position="6"/>
        <end position="27"/>
    </location>
</feature>
<dbReference type="Pfam" id="PF03959">
    <property type="entry name" value="FSH1"/>
    <property type="match status" value="1"/>
</dbReference>
<dbReference type="PANTHER" id="PTHR43358">
    <property type="entry name" value="ALPHA/BETA-HYDROLASE"/>
    <property type="match status" value="1"/>
</dbReference>
<evidence type="ECO:0000313" key="5">
    <source>
        <dbReference type="Proteomes" id="UP000574133"/>
    </source>
</evidence>
<evidence type="ECO:0000259" key="2">
    <source>
        <dbReference type="Pfam" id="PF00561"/>
    </source>
</evidence>
<keyword evidence="1" id="KW-1133">Transmembrane helix</keyword>
<dbReference type="InterPro" id="IPR029058">
    <property type="entry name" value="AB_hydrolase_fold"/>
</dbReference>
<keyword evidence="4" id="KW-0378">Hydrolase</keyword>
<keyword evidence="5" id="KW-1185">Reference proteome</keyword>
<organism evidence="4 5">
    <name type="scientific">Cohnella lubricantis</name>
    <dbReference type="NCBI Taxonomy" id="2163172"/>
    <lineage>
        <taxon>Bacteria</taxon>
        <taxon>Bacillati</taxon>
        <taxon>Bacillota</taxon>
        <taxon>Bacilli</taxon>
        <taxon>Bacillales</taxon>
        <taxon>Paenibacillaceae</taxon>
        <taxon>Cohnella</taxon>
    </lineage>
</organism>
<dbReference type="InterPro" id="IPR052920">
    <property type="entry name" value="DNA-binding_regulatory"/>
</dbReference>
<dbReference type="InterPro" id="IPR000073">
    <property type="entry name" value="AB_hydrolase_1"/>
</dbReference>
<dbReference type="Pfam" id="PF00561">
    <property type="entry name" value="Abhydrolase_1"/>
    <property type="match status" value="1"/>
</dbReference>
<feature type="domain" description="AB hydrolase-1" evidence="2">
    <location>
        <begin position="94"/>
        <end position="206"/>
    </location>
</feature>
<dbReference type="AlphaFoldDB" id="A0A841TJN5"/>
<keyword evidence="1" id="KW-0812">Transmembrane</keyword>
<dbReference type="Gene3D" id="3.40.50.1820">
    <property type="entry name" value="alpha/beta hydrolase"/>
    <property type="match status" value="1"/>
</dbReference>
<dbReference type="SUPFAM" id="SSF53474">
    <property type="entry name" value="alpha/beta-Hydrolases"/>
    <property type="match status" value="1"/>
</dbReference>
<dbReference type="Proteomes" id="UP000574133">
    <property type="component" value="Unassembled WGS sequence"/>
</dbReference>
<dbReference type="GO" id="GO:0016787">
    <property type="term" value="F:hydrolase activity"/>
    <property type="evidence" value="ECO:0007669"/>
    <property type="project" value="UniProtKB-KW"/>
</dbReference>